<dbReference type="SUPFAM" id="SSF51569">
    <property type="entry name" value="Aldolase"/>
    <property type="match status" value="1"/>
</dbReference>
<evidence type="ECO:0000313" key="6">
    <source>
        <dbReference type="EMBL" id="QPJ66835.1"/>
    </source>
</evidence>
<dbReference type="NCBIfam" id="TIGR01182">
    <property type="entry name" value="eda"/>
    <property type="match status" value="1"/>
</dbReference>
<protein>
    <submittedName>
        <fullName evidence="6">Bifunctional 4-hydroxy-2-oxoglutarate aldolase/2-dehydro-3-deoxy-phosphogluconate aldolase</fullName>
    </submittedName>
</protein>
<comment type="pathway">
    <text evidence="1">Carbohydrate acid metabolism.</text>
</comment>
<organism evidence="6 7">
    <name type="scientific">Candidatus Nitrohelix vancouverensis</name>
    <dbReference type="NCBI Taxonomy" id="2705534"/>
    <lineage>
        <taxon>Bacteria</taxon>
        <taxon>Pseudomonadati</taxon>
        <taxon>Nitrospinota/Tectimicrobiota group</taxon>
        <taxon>Nitrospinota</taxon>
        <taxon>Nitrospinia</taxon>
        <taxon>Nitrospinales</taxon>
        <taxon>Nitrospinaceae</taxon>
        <taxon>Candidatus Nitrohelix</taxon>
    </lineage>
</organism>
<sequence length="212" mass="23106">MFDWKEFHALPVMGILRGVDEASLPGALEASERAGLRFIEITLNTANALQLIRSIDRRRFKSLCVGAGTVLSLQDADSAVNSGAAFLVSPTLNEQVAAFCQDRKIPYFPGALTPTEIERAWNAGASMIKVFPASQMGPDYFKMIKGPFQNIPLMAVGGVNFENSQRYLAAGASALALGGSIYSPERLRAKEFDKIENDIKAFLQPVSDFISR</sequence>
<dbReference type="Gene3D" id="3.20.20.70">
    <property type="entry name" value="Aldolase class I"/>
    <property type="match status" value="1"/>
</dbReference>
<dbReference type="EMBL" id="CP048620">
    <property type="protein sequence ID" value="QPJ66835.1"/>
    <property type="molecule type" value="Genomic_DNA"/>
</dbReference>
<dbReference type="PANTHER" id="PTHR30246">
    <property type="entry name" value="2-KETO-3-DEOXY-6-PHOSPHOGLUCONATE ALDOLASE"/>
    <property type="match status" value="1"/>
</dbReference>
<dbReference type="KEGG" id="nva:G3M78_10935"/>
<evidence type="ECO:0000256" key="4">
    <source>
        <dbReference type="ARBA" id="ARBA00023239"/>
    </source>
</evidence>
<keyword evidence="4" id="KW-0456">Lyase</keyword>
<keyword evidence="5" id="KW-0119">Carbohydrate metabolism</keyword>
<evidence type="ECO:0000256" key="3">
    <source>
        <dbReference type="ARBA" id="ARBA00011233"/>
    </source>
</evidence>
<dbReference type="GO" id="GO:0016829">
    <property type="term" value="F:lyase activity"/>
    <property type="evidence" value="ECO:0007669"/>
    <property type="project" value="UniProtKB-KW"/>
</dbReference>
<comment type="similarity">
    <text evidence="2">Belongs to the KHG/KDPG aldolase family.</text>
</comment>
<accession>A0A7T0C5H3</accession>
<evidence type="ECO:0000256" key="5">
    <source>
        <dbReference type="ARBA" id="ARBA00023277"/>
    </source>
</evidence>
<dbReference type="InterPro" id="IPR000887">
    <property type="entry name" value="Aldlse_KDPG_KHG"/>
</dbReference>
<dbReference type="Proteomes" id="UP000594464">
    <property type="component" value="Chromosome"/>
</dbReference>
<evidence type="ECO:0000313" key="7">
    <source>
        <dbReference type="Proteomes" id="UP000594464"/>
    </source>
</evidence>
<comment type="subunit">
    <text evidence="3">Homotrimer.</text>
</comment>
<name>A0A7T0C5H3_9BACT</name>
<evidence type="ECO:0000256" key="2">
    <source>
        <dbReference type="ARBA" id="ARBA00006906"/>
    </source>
</evidence>
<proteinExistence type="inferred from homology"/>
<dbReference type="PANTHER" id="PTHR30246:SF1">
    <property type="entry name" value="2-DEHYDRO-3-DEOXY-6-PHOSPHOGALACTONATE ALDOLASE-RELATED"/>
    <property type="match status" value="1"/>
</dbReference>
<dbReference type="InterPro" id="IPR013785">
    <property type="entry name" value="Aldolase_TIM"/>
</dbReference>
<dbReference type="AlphaFoldDB" id="A0A7T0C5H3"/>
<dbReference type="CDD" id="cd00452">
    <property type="entry name" value="KDPG_aldolase"/>
    <property type="match status" value="1"/>
</dbReference>
<evidence type="ECO:0000256" key="1">
    <source>
        <dbReference type="ARBA" id="ARBA00004761"/>
    </source>
</evidence>
<dbReference type="Pfam" id="PF01081">
    <property type="entry name" value="Aldolase"/>
    <property type="match status" value="1"/>
</dbReference>
<gene>
    <name evidence="6" type="ORF">G3M78_10935</name>
</gene>
<reference evidence="7" key="1">
    <citation type="submission" date="2020-02" db="EMBL/GenBank/DDBJ databases">
        <title>Genomic and physiological characterization of two novel Nitrospinaceae genera.</title>
        <authorList>
            <person name="Mueller A.J."/>
            <person name="Jung M.-Y."/>
            <person name="Strachan C.R."/>
            <person name="Herbold C.W."/>
            <person name="Kirkegaard R.H."/>
            <person name="Daims H."/>
        </authorList>
    </citation>
    <scope>NUCLEOTIDE SEQUENCE [LARGE SCALE GENOMIC DNA]</scope>
</reference>